<dbReference type="GO" id="GO:0080044">
    <property type="term" value="F:quercetin 7-O-glucosyltransferase activity"/>
    <property type="evidence" value="ECO:0007669"/>
    <property type="project" value="TreeGrafter"/>
</dbReference>
<dbReference type="Pfam" id="PF17181">
    <property type="entry name" value="EPF"/>
    <property type="match status" value="1"/>
</dbReference>
<comment type="caution">
    <text evidence="2">The sequence shown here is derived from an EMBL/GenBank/DDBJ whole genome shotgun (WGS) entry which is preliminary data.</text>
</comment>
<evidence type="ECO:0000256" key="1">
    <source>
        <dbReference type="ARBA" id="ARBA00009995"/>
    </source>
</evidence>
<reference evidence="2" key="1">
    <citation type="submission" date="2019-11" db="EMBL/GenBank/DDBJ databases">
        <authorList>
            <person name="Liu Y."/>
            <person name="Hou J."/>
            <person name="Li T.-Q."/>
            <person name="Guan C.-H."/>
            <person name="Wu X."/>
            <person name="Wu H.-Z."/>
            <person name="Ling F."/>
            <person name="Zhang R."/>
            <person name="Shi X.-G."/>
            <person name="Ren J.-P."/>
            <person name="Chen E.-F."/>
            <person name="Sun J.-M."/>
        </authorList>
    </citation>
    <scope>NUCLEOTIDE SEQUENCE</scope>
    <source>
        <strain evidence="2">Adult_tree_wgs_1</strain>
        <tissue evidence="2">Leaves</tissue>
    </source>
</reference>
<dbReference type="SUPFAM" id="SSF53756">
    <property type="entry name" value="UDP-Glycosyltransferase/glycogen phosphorylase"/>
    <property type="match status" value="1"/>
</dbReference>
<keyword evidence="3" id="KW-1185">Reference proteome</keyword>
<organism evidence="2 3">
    <name type="scientific">Rhododendron simsii</name>
    <name type="common">Sims's rhododendron</name>
    <dbReference type="NCBI Taxonomy" id="118357"/>
    <lineage>
        <taxon>Eukaryota</taxon>
        <taxon>Viridiplantae</taxon>
        <taxon>Streptophyta</taxon>
        <taxon>Embryophyta</taxon>
        <taxon>Tracheophyta</taxon>
        <taxon>Spermatophyta</taxon>
        <taxon>Magnoliopsida</taxon>
        <taxon>eudicotyledons</taxon>
        <taxon>Gunneridae</taxon>
        <taxon>Pentapetalae</taxon>
        <taxon>asterids</taxon>
        <taxon>Ericales</taxon>
        <taxon>Ericaceae</taxon>
        <taxon>Ericoideae</taxon>
        <taxon>Rhodoreae</taxon>
        <taxon>Rhododendron</taxon>
    </lineage>
</organism>
<dbReference type="PANTHER" id="PTHR11926:SF1365">
    <property type="entry name" value="GLYCOSYLTRANSFERASE"/>
    <property type="match status" value="1"/>
</dbReference>
<name>A0A834GC61_RHOSS</name>
<sequence>MVGPMLTCKDVGLQFEEQERLGSTPPSCHNKCNQCHPCMAVQIPSLRGGHNQLQPGRSRGSHNEHFDSSDVPALCDSTRKNCLGPFVELLKRLNSTAGSPPVTCVVSDGVMSFGIEAAEEIGVPEVQFWTASACSFMGYLHYRELIKRGIFPFKGVVINLHVNRWLLLLICLLKDLLQDVFSALNPMD</sequence>
<dbReference type="GO" id="GO:0080043">
    <property type="term" value="F:quercetin 3-O-glucosyltransferase activity"/>
    <property type="evidence" value="ECO:0007669"/>
    <property type="project" value="TreeGrafter"/>
</dbReference>
<evidence type="ECO:0000313" key="2">
    <source>
        <dbReference type="EMBL" id="KAF7130402.1"/>
    </source>
</evidence>
<dbReference type="EMBL" id="WJXA01000010">
    <property type="protein sequence ID" value="KAF7130402.1"/>
    <property type="molecule type" value="Genomic_DNA"/>
</dbReference>
<dbReference type="PANTHER" id="PTHR11926">
    <property type="entry name" value="GLUCOSYL/GLUCURONOSYL TRANSFERASES"/>
    <property type="match status" value="1"/>
</dbReference>
<gene>
    <name evidence="2" type="ORF">RHSIM_Rhsim10G0164800</name>
</gene>
<dbReference type="AlphaFoldDB" id="A0A834GC61"/>
<proteinExistence type="inferred from homology"/>
<comment type="similarity">
    <text evidence="1">Belongs to the UDP-glycosyltransferase family.</text>
</comment>
<accession>A0A834GC61</accession>
<dbReference type="Gene3D" id="3.40.50.2000">
    <property type="entry name" value="Glycogen Phosphorylase B"/>
    <property type="match status" value="1"/>
</dbReference>
<protein>
    <submittedName>
        <fullName evidence="2">Uncharacterized protein</fullName>
    </submittedName>
</protein>
<dbReference type="Proteomes" id="UP000626092">
    <property type="component" value="Unassembled WGS sequence"/>
</dbReference>
<evidence type="ECO:0000313" key="3">
    <source>
        <dbReference type="Proteomes" id="UP000626092"/>
    </source>
</evidence>
<dbReference type="OrthoDB" id="1725347at2759"/>